<keyword evidence="8" id="KW-1185">Reference proteome</keyword>
<evidence type="ECO:0000256" key="4">
    <source>
        <dbReference type="ARBA" id="ARBA00023136"/>
    </source>
</evidence>
<evidence type="ECO:0000256" key="1">
    <source>
        <dbReference type="ARBA" id="ARBA00004394"/>
    </source>
</evidence>
<name>A0A109UXS1_9SACH</name>
<evidence type="ECO:0000313" key="7">
    <source>
        <dbReference type="EMBL" id="AMD19496.1"/>
    </source>
</evidence>
<evidence type="ECO:0000259" key="6">
    <source>
        <dbReference type="PROSITE" id="PS51865"/>
    </source>
</evidence>
<feature type="region of interest" description="Disordered" evidence="5">
    <location>
        <begin position="281"/>
        <end position="343"/>
    </location>
</feature>
<dbReference type="FunFam" id="2.30.42.10:FF:000183">
    <property type="entry name" value="Golgi reassembly-stacking protein 2"/>
    <property type="match status" value="1"/>
</dbReference>
<keyword evidence="2" id="KW-0677">Repeat</keyword>
<proteinExistence type="predicted"/>
<evidence type="ECO:0000256" key="2">
    <source>
        <dbReference type="ARBA" id="ARBA00022737"/>
    </source>
</evidence>
<dbReference type="Proteomes" id="UP000243052">
    <property type="component" value="Chromosome iii"/>
</dbReference>
<evidence type="ECO:0000256" key="3">
    <source>
        <dbReference type="ARBA" id="ARBA00023034"/>
    </source>
</evidence>
<dbReference type="Gene3D" id="2.30.42.10">
    <property type="match status" value="2"/>
</dbReference>
<keyword evidence="3" id="KW-0333">Golgi apparatus</keyword>
<dbReference type="InterPro" id="IPR007583">
    <property type="entry name" value="GRASP55_65"/>
</dbReference>
<keyword evidence="4" id="KW-0472">Membrane</keyword>
<organism evidence="7 8">
    <name type="scientific">Eremothecium sinecaudum</name>
    <dbReference type="NCBI Taxonomy" id="45286"/>
    <lineage>
        <taxon>Eukaryota</taxon>
        <taxon>Fungi</taxon>
        <taxon>Dikarya</taxon>
        <taxon>Ascomycota</taxon>
        <taxon>Saccharomycotina</taxon>
        <taxon>Saccharomycetes</taxon>
        <taxon>Saccharomycetales</taxon>
        <taxon>Saccharomycetaceae</taxon>
        <taxon>Eremothecium</taxon>
    </lineage>
</organism>
<dbReference type="OrthoDB" id="3318at2759"/>
<comment type="subcellular location">
    <subcellularLocation>
        <location evidence="1">Golgi apparatus membrane</location>
    </subcellularLocation>
</comment>
<accession>A0A109UXS1</accession>
<reference evidence="7 8" key="1">
    <citation type="submission" date="2016-01" db="EMBL/GenBank/DDBJ databases">
        <title>Genome sequence of the yeast Holleya sinecauda.</title>
        <authorList>
            <person name="Dietrich F.S."/>
        </authorList>
    </citation>
    <scope>NUCLEOTIDE SEQUENCE [LARGE SCALE GENOMIC DNA]</scope>
    <source>
        <strain evidence="7 8">ATCC 58844</strain>
    </source>
</reference>
<dbReference type="PANTHER" id="PTHR12893">
    <property type="entry name" value="GOLGI REASSEMBLY STACKING PROTEIN GRASP"/>
    <property type="match status" value="1"/>
</dbReference>
<evidence type="ECO:0000313" key="8">
    <source>
        <dbReference type="Proteomes" id="UP000243052"/>
    </source>
</evidence>
<dbReference type="PROSITE" id="PS51865">
    <property type="entry name" value="PDZ_GRASP"/>
    <property type="match status" value="2"/>
</dbReference>
<dbReference type="PANTHER" id="PTHR12893:SF0">
    <property type="entry name" value="GRASP65"/>
    <property type="match status" value="1"/>
</dbReference>
<dbReference type="GO" id="GO:0007030">
    <property type="term" value="P:Golgi organization"/>
    <property type="evidence" value="ECO:0007669"/>
    <property type="project" value="TreeGrafter"/>
</dbReference>
<dbReference type="AlphaFoldDB" id="A0A109UXS1"/>
<dbReference type="EMBL" id="CP014243">
    <property type="protein sequence ID" value="AMD19496.1"/>
    <property type="molecule type" value="Genomic_DNA"/>
</dbReference>
<feature type="compositionally biased region" description="Polar residues" evidence="5">
    <location>
        <begin position="281"/>
        <end position="295"/>
    </location>
</feature>
<dbReference type="GeneID" id="28722699"/>
<dbReference type="RefSeq" id="XP_017986492.1">
    <property type="nucleotide sequence ID" value="XM_018131620.1"/>
</dbReference>
<feature type="domain" description="PDZ GRASP-type" evidence="6">
    <location>
        <begin position="165"/>
        <end position="253"/>
    </location>
</feature>
<dbReference type="GO" id="GO:0000139">
    <property type="term" value="C:Golgi membrane"/>
    <property type="evidence" value="ECO:0007669"/>
    <property type="project" value="UniProtKB-SubCell"/>
</dbReference>
<dbReference type="InterPro" id="IPR024958">
    <property type="entry name" value="GRASP_PDZ"/>
</dbReference>
<dbReference type="InterPro" id="IPR036034">
    <property type="entry name" value="PDZ_sf"/>
</dbReference>
<gene>
    <name evidence="7" type="ORF">AW171_hschr31334</name>
</gene>
<protein>
    <submittedName>
        <fullName evidence="7">HCL655Cp</fullName>
    </submittedName>
</protein>
<evidence type="ECO:0000256" key="5">
    <source>
        <dbReference type="SAM" id="MobiDB-lite"/>
    </source>
</evidence>
<sequence>MLRIAKNLVKTFEQSVHDISGDRSLDVYFQSIPPNLLIPGNDTNTSIHGLRVVKSEESQLQLQSFFDSIVGINNQPIPTITNQHGFLYPDYNSIFRILNNSCGNSVQFNVWSAKGGFYRDEYIHITPKTAVEDVPLNNDGEDSTHVIFESLGFAVQWTPLIASTYTYHVLNINLAEGPAQLAGLVPGEDYIIGCQDGLLATGGETILQDIVRSRTNQDLVLYVYNLEVDCVRPVTVHIGSDGRLGCGVGYGFIHRIPPPKSNYNFEVGQNSEAFIPARALQSQPIATTNAPPQQHTARKKKRQPNAPNTSIMQDYFNEGKDESPRRASPSTPIEPPRQHKPQE</sequence>
<dbReference type="Pfam" id="PF04495">
    <property type="entry name" value="GRASP55_65"/>
    <property type="match status" value="1"/>
</dbReference>
<feature type="domain" description="PDZ GRASP-type" evidence="6">
    <location>
        <begin position="48"/>
        <end position="160"/>
    </location>
</feature>
<dbReference type="STRING" id="45286.A0A109UXS1"/>